<evidence type="ECO:0000313" key="2">
    <source>
        <dbReference type="EMBL" id="QUE52705.1"/>
    </source>
</evidence>
<protein>
    <submittedName>
        <fullName evidence="2">Uncharacterized protein</fullName>
    </submittedName>
</protein>
<evidence type="ECO:0000256" key="1">
    <source>
        <dbReference type="SAM" id="MobiDB-lite"/>
    </source>
</evidence>
<accession>A0A975PGL8</accession>
<sequence>MTSVVALAFWAGRASTPESDTGKKEPEKRPTRSADRSSSSQTRTPKLVLPGAGGEAITTALQLRDFYKRSGGNYESGTAMANAALSKMNADELAVLVTDLAEAQASTPGYAYTLEISTACARWAAVDPDAALRFVLSAKQASFRSAAIGNLLAGIAADNPELAQAKLASIRDPQLRAAARTGLCNALATSQPDAWLDMIKNDPSLARNISVTGIVGEWAVDDPAAAAKRLALLPSSVRGDGISALAKIWASKDSTAALAWANSLGNDSQRNKALGAIAGGMAARDPDGALATLEGMPAAARRAGLSSIFQTLADQDFGSAIERATSLSDPTDQRNAILMLIGRDASGDTYYTRDASQIAAVIGKLPAGALRDQALDQLGSRLASSSREESEAILQGYSAAERQKVEKNMVQSLSYYDPARALEIYDSLPTGKAESYTFQSIFSSLASKDPEAALKLALSRKNPVEQIRAVSSALGQMANSNPEAAQRQFAALPAGPAREAALQTMASSWGSSDAEAAMRWAASLPAEERTKATLTLIPSMARNNPEAAANAIVPFLSDTSKNPNISNAVSQVSSYWAAQDPTAATQWAASLPDGTIKDSTIQSIAYSWCGKDPDGAAKWIDSMPDGKTRDNAVNAMISTTQQNDPATAYRWAESINDDQHRYSAVSNVISNWAGSDPAAARAAALKADLPQEQRANLLQGLESRGKSVTPSSDVYYSVDPFLGQ</sequence>
<dbReference type="Proteomes" id="UP000676169">
    <property type="component" value="Chromosome"/>
</dbReference>
<dbReference type="AlphaFoldDB" id="A0A975PGL8"/>
<name>A0A975PGL8_9BACT</name>
<evidence type="ECO:0000313" key="3">
    <source>
        <dbReference type="Proteomes" id="UP000676169"/>
    </source>
</evidence>
<dbReference type="KEGG" id="lamb:KBB96_07365"/>
<dbReference type="EMBL" id="CP073100">
    <property type="protein sequence ID" value="QUE52705.1"/>
    <property type="molecule type" value="Genomic_DNA"/>
</dbReference>
<feature type="region of interest" description="Disordered" evidence="1">
    <location>
        <begin position="14"/>
        <end position="50"/>
    </location>
</feature>
<dbReference type="RefSeq" id="WP_211633972.1">
    <property type="nucleotide sequence ID" value="NZ_CP073100.1"/>
</dbReference>
<proteinExistence type="predicted"/>
<keyword evidence="3" id="KW-1185">Reference proteome</keyword>
<gene>
    <name evidence="2" type="ORF">KBB96_07365</name>
</gene>
<feature type="compositionally biased region" description="Basic and acidic residues" evidence="1">
    <location>
        <begin position="20"/>
        <end position="35"/>
    </location>
</feature>
<organism evidence="2 3">
    <name type="scientific">Luteolibacter ambystomatis</name>
    <dbReference type="NCBI Taxonomy" id="2824561"/>
    <lineage>
        <taxon>Bacteria</taxon>
        <taxon>Pseudomonadati</taxon>
        <taxon>Verrucomicrobiota</taxon>
        <taxon>Verrucomicrobiia</taxon>
        <taxon>Verrucomicrobiales</taxon>
        <taxon>Verrucomicrobiaceae</taxon>
        <taxon>Luteolibacter</taxon>
    </lineage>
</organism>
<reference evidence="2" key="1">
    <citation type="submission" date="2021-04" db="EMBL/GenBank/DDBJ databases">
        <title>Luteolibacter sp. 32A isolated from the skin of an Anderson's salamander (Ambystoma andersonii).</title>
        <authorList>
            <person name="Spergser J."/>
            <person name="Busse H.-J."/>
        </authorList>
    </citation>
    <scope>NUCLEOTIDE SEQUENCE</scope>
    <source>
        <strain evidence="2">32A</strain>
    </source>
</reference>